<dbReference type="AlphaFoldDB" id="K3YZG5"/>
<dbReference type="InterPro" id="IPR056594">
    <property type="entry name" value="AT5G49610-like_b-prop"/>
</dbReference>
<dbReference type="Pfam" id="PF23635">
    <property type="entry name" value="Beta-prop_AT5G49610-like"/>
    <property type="match status" value="2"/>
</dbReference>
<evidence type="ECO:0000259" key="1">
    <source>
        <dbReference type="Pfam" id="PF23635"/>
    </source>
</evidence>
<feature type="domain" description="F-box protein AT5G49610-like beta-propeller" evidence="1">
    <location>
        <begin position="61"/>
        <end position="188"/>
    </location>
</feature>
<protein>
    <recommendedName>
        <fullName evidence="1">F-box protein AT5G49610-like beta-propeller domain-containing protein</fullName>
    </recommendedName>
</protein>
<proteinExistence type="predicted"/>
<dbReference type="Gramene" id="KQL29277">
    <property type="protein sequence ID" value="KQL29277"/>
    <property type="gene ID" value="SETIT_019673mg"/>
</dbReference>
<dbReference type="EnsemblPlants" id="KQL29277">
    <property type="protein sequence ID" value="KQL29277"/>
    <property type="gene ID" value="SETIT_019673mg"/>
</dbReference>
<evidence type="ECO:0000313" key="3">
    <source>
        <dbReference type="Proteomes" id="UP000004995"/>
    </source>
</evidence>
<reference evidence="3" key="1">
    <citation type="journal article" date="2012" name="Nat. Biotechnol.">
        <title>Reference genome sequence of the model plant Setaria.</title>
        <authorList>
            <person name="Bennetzen J.L."/>
            <person name="Schmutz J."/>
            <person name="Wang H."/>
            <person name="Percifield R."/>
            <person name="Hawkins J."/>
            <person name="Pontaroli A.C."/>
            <person name="Estep M."/>
            <person name="Feng L."/>
            <person name="Vaughn J.N."/>
            <person name="Grimwood J."/>
            <person name="Jenkins J."/>
            <person name="Barry K."/>
            <person name="Lindquist E."/>
            <person name="Hellsten U."/>
            <person name="Deshpande S."/>
            <person name="Wang X."/>
            <person name="Wu X."/>
            <person name="Mitros T."/>
            <person name="Triplett J."/>
            <person name="Yang X."/>
            <person name="Ye C.Y."/>
            <person name="Mauro-Herrera M."/>
            <person name="Wang L."/>
            <person name="Li P."/>
            <person name="Sharma M."/>
            <person name="Sharma R."/>
            <person name="Ronald P.C."/>
            <person name="Panaud O."/>
            <person name="Kellogg E.A."/>
            <person name="Brutnell T.P."/>
            <person name="Doust A.N."/>
            <person name="Tuskan G.A."/>
            <person name="Rokhsar D."/>
            <person name="Devos K.M."/>
        </authorList>
    </citation>
    <scope>NUCLEOTIDE SEQUENCE [LARGE SCALE GENOMIC DNA]</scope>
    <source>
        <strain evidence="3">cv. Yugu1</strain>
    </source>
</reference>
<keyword evidence="3" id="KW-1185">Reference proteome</keyword>
<accession>K3YZG5</accession>
<evidence type="ECO:0000313" key="2">
    <source>
        <dbReference type="EnsemblPlants" id="KQL29277"/>
    </source>
</evidence>
<dbReference type="InParanoid" id="K3YZG5"/>
<dbReference type="EMBL" id="AGNK02000205">
    <property type="status" value="NOT_ANNOTATED_CDS"/>
    <property type="molecule type" value="Genomic_DNA"/>
</dbReference>
<feature type="domain" description="F-box protein AT5G49610-like beta-propeller" evidence="1">
    <location>
        <begin position="193"/>
        <end position="249"/>
    </location>
</feature>
<dbReference type="PANTHER" id="PTHR33207">
    <property type="entry name" value="F-BOX DOMAIN CONTAINING PROTEIN-RELATED"/>
    <property type="match status" value="1"/>
</dbReference>
<reference evidence="2" key="2">
    <citation type="submission" date="2018-08" db="UniProtKB">
        <authorList>
            <consortium name="EnsemblPlants"/>
        </authorList>
    </citation>
    <scope>IDENTIFICATION</scope>
    <source>
        <strain evidence="2">Yugu1</strain>
    </source>
</reference>
<dbReference type="HOGENOM" id="CLU_1079281_0_0_1"/>
<name>K3YZG5_SETIT</name>
<organism evidence="2 3">
    <name type="scientific">Setaria italica</name>
    <name type="common">Foxtail millet</name>
    <name type="synonym">Panicum italicum</name>
    <dbReference type="NCBI Taxonomy" id="4555"/>
    <lineage>
        <taxon>Eukaryota</taxon>
        <taxon>Viridiplantae</taxon>
        <taxon>Streptophyta</taxon>
        <taxon>Embryophyta</taxon>
        <taxon>Tracheophyta</taxon>
        <taxon>Spermatophyta</taxon>
        <taxon>Magnoliopsida</taxon>
        <taxon>Liliopsida</taxon>
        <taxon>Poales</taxon>
        <taxon>Poaceae</taxon>
        <taxon>PACMAD clade</taxon>
        <taxon>Panicoideae</taxon>
        <taxon>Panicodae</taxon>
        <taxon>Paniceae</taxon>
        <taxon>Cenchrinae</taxon>
        <taxon>Setaria</taxon>
    </lineage>
</organism>
<sequence length="258" mass="29251">MKSRTSVQQQRWLRVTSDRAFLCRFRHLHPRHLLSFYIRTTGPPPLVRFRRGCARLPRRLLHHLCRRGRYAVCSPLHPARGVATVPWPCIIPGTVRRPLLAVDDGDQTAVALVLRGRRVWVHLSDLQAQDDCRASALVLLPQYWGICPKFGLLAYGNLYMISKAGHIIGLDLPTKRLFDINLPGVVEDMSDGALLQVAAVGDNADFLFLRIENEVFYMHIGSRAVEKIYVLQEPNCDIHPFMMVWPPTFPALDDGLTG</sequence>
<dbReference type="Proteomes" id="UP000004995">
    <property type="component" value="Unassembled WGS sequence"/>
</dbReference>